<protein>
    <submittedName>
        <fullName evidence="2">Uncharacterized protein</fullName>
    </submittedName>
</protein>
<dbReference type="Proteomes" id="UP000809789">
    <property type="component" value="Unassembled WGS sequence"/>
</dbReference>
<feature type="compositionally biased region" description="Basic residues" evidence="1">
    <location>
        <begin position="293"/>
        <end position="303"/>
    </location>
</feature>
<feature type="compositionally biased region" description="Pro residues" evidence="1">
    <location>
        <begin position="183"/>
        <end position="232"/>
    </location>
</feature>
<feature type="region of interest" description="Disordered" evidence="1">
    <location>
        <begin position="169"/>
        <end position="303"/>
    </location>
</feature>
<evidence type="ECO:0000256" key="1">
    <source>
        <dbReference type="SAM" id="MobiDB-lite"/>
    </source>
</evidence>
<proteinExistence type="predicted"/>
<dbReference type="OrthoDB" id="10393385at2759"/>
<gene>
    <name evidence="2" type="ORF">KVT40_003689</name>
</gene>
<feature type="compositionally biased region" description="Low complexity" evidence="1">
    <location>
        <begin position="271"/>
        <end position="282"/>
    </location>
</feature>
<evidence type="ECO:0000313" key="3">
    <source>
        <dbReference type="Proteomes" id="UP000809789"/>
    </source>
</evidence>
<comment type="caution">
    <text evidence="2">The sequence shown here is derived from an EMBL/GenBank/DDBJ whole genome shotgun (WGS) entry which is preliminary data.</text>
</comment>
<dbReference type="AlphaFoldDB" id="A0A8K0L508"/>
<evidence type="ECO:0000313" key="2">
    <source>
        <dbReference type="EMBL" id="KAG8627816.1"/>
    </source>
</evidence>
<organism evidence="2 3">
    <name type="scientific">Elsinoe batatas</name>
    <dbReference type="NCBI Taxonomy" id="2601811"/>
    <lineage>
        <taxon>Eukaryota</taxon>
        <taxon>Fungi</taxon>
        <taxon>Dikarya</taxon>
        <taxon>Ascomycota</taxon>
        <taxon>Pezizomycotina</taxon>
        <taxon>Dothideomycetes</taxon>
        <taxon>Dothideomycetidae</taxon>
        <taxon>Myriangiales</taxon>
        <taxon>Elsinoaceae</taxon>
        <taxon>Elsinoe</taxon>
    </lineage>
</organism>
<name>A0A8K0L508_9PEZI</name>
<accession>A0A8K0L508</accession>
<sequence>MCVLAPFLCSCSTLYEYLLECYRGFDNQLSEHLQFRQLEEIAPCAVCQAVLAAEERLEWHFRCREAAQHGPLSQQRPDLPETSVEIQKTTRILLKYDARSNAPSLPPLIDPMWAPRVVDSYNDHVWSKVEAAVQEQALMSSSSLLPDAELASMLFSDTRLLAAHVATQESTAITTSTPSRVRFPPPPPSPMPLSDPPSPTKPTTPTSKAPPPSPPPPRAGPQPSQHPPPAPSQTPTSRQPPIHPSSPNTGGPAPPSPNQADHHQPTRRRANASAPASRSGPSPSRPIDPAWRPNRRSCRNISR</sequence>
<reference evidence="2" key="1">
    <citation type="submission" date="2021-07" db="EMBL/GenBank/DDBJ databases">
        <title>Elsinoe batatas strain:CRI-CJ2 Genome sequencing and assembly.</title>
        <authorList>
            <person name="Huang L."/>
        </authorList>
    </citation>
    <scope>NUCLEOTIDE SEQUENCE</scope>
    <source>
        <strain evidence="2">CRI-CJ2</strain>
    </source>
</reference>
<dbReference type="EMBL" id="JAESVG020000004">
    <property type="protein sequence ID" value="KAG8627816.1"/>
    <property type="molecule type" value="Genomic_DNA"/>
</dbReference>
<keyword evidence="3" id="KW-1185">Reference proteome</keyword>